<name>A0A922ECG6_CARIL</name>
<evidence type="ECO:0000313" key="1">
    <source>
        <dbReference type="EMBL" id="KAG6700510.1"/>
    </source>
</evidence>
<gene>
    <name evidence="1" type="ORF">I3842_08G115800</name>
</gene>
<dbReference type="Proteomes" id="UP000811246">
    <property type="component" value="Chromosome 8"/>
</dbReference>
<accession>A0A922ECG6</accession>
<sequence>MAFSSRRDSRDEVCAGVGYEARRIFIESLSATASSCRPRSSSLSSRCSVWVKGIRGTKSTPEWAMKPDAFLSNPPQAPTPRFLSDRNAFISSLCSALSLWSTPFSLP</sequence>
<evidence type="ECO:0000313" key="2">
    <source>
        <dbReference type="Proteomes" id="UP000811246"/>
    </source>
</evidence>
<protein>
    <submittedName>
        <fullName evidence="1">Uncharacterized protein</fullName>
    </submittedName>
</protein>
<dbReference type="EMBL" id="CM031832">
    <property type="protein sequence ID" value="KAG6700510.1"/>
    <property type="molecule type" value="Genomic_DNA"/>
</dbReference>
<proteinExistence type="predicted"/>
<comment type="caution">
    <text evidence="1">The sequence shown here is derived from an EMBL/GenBank/DDBJ whole genome shotgun (WGS) entry which is preliminary data.</text>
</comment>
<reference evidence="1" key="1">
    <citation type="submission" date="2021-01" db="EMBL/GenBank/DDBJ databases">
        <authorList>
            <person name="Lovell J.T."/>
            <person name="Bentley N."/>
            <person name="Bhattarai G."/>
            <person name="Jenkins J.W."/>
            <person name="Sreedasyam A."/>
            <person name="Alarcon Y."/>
            <person name="Bock C."/>
            <person name="Boston L."/>
            <person name="Carlson J."/>
            <person name="Cervantes K."/>
            <person name="Clermont K."/>
            <person name="Krom N."/>
            <person name="Kubenka K."/>
            <person name="Mamidi S."/>
            <person name="Mattison C."/>
            <person name="Monteros M."/>
            <person name="Pisani C."/>
            <person name="Plott C."/>
            <person name="Rajasekar S."/>
            <person name="Rhein H.S."/>
            <person name="Rohla C."/>
            <person name="Song M."/>
            <person name="Hilaire R.S."/>
            <person name="Shu S."/>
            <person name="Wells L."/>
            <person name="Wang X."/>
            <person name="Webber J."/>
            <person name="Heerema R.J."/>
            <person name="Klein P."/>
            <person name="Conner P."/>
            <person name="Grauke L."/>
            <person name="Grimwood J."/>
            <person name="Schmutz J."/>
            <person name="Randall J.J."/>
        </authorList>
    </citation>
    <scope>NUCLEOTIDE SEQUENCE</scope>
    <source>
        <tissue evidence="1">Leaf</tissue>
    </source>
</reference>
<dbReference type="AlphaFoldDB" id="A0A922ECG6"/>
<organism evidence="1 2">
    <name type="scientific">Carya illinoinensis</name>
    <name type="common">Pecan</name>
    <dbReference type="NCBI Taxonomy" id="32201"/>
    <lineage>
        <taxon>Eukaryota</taxon>
        <taxon>Viridiplantae</taxon>
        <taxon>Streptophyta</taxon>
        <taxon>Embryophyta</taxon>
        <taxon>Tracheophyta</taxon>
        <taxon>Spermatophyta</taxon>
        <taxon>Magnoliopsida</taxon>
        <taxon>eudicotyledons</taxon>
        <taxon>Gunneridae</taxon>
        <taxon>Pentapetalae</taxon>
        <taxon>rosids</taxon>
        <taxon>fabids</taxon>
        <taxon>Fagales</taxon>
        <taxon>Juglandaceae</taxon>
        <taxon>Carya</taxon>
    </lineage>
</organism>